<dbReference type="AlphaFoldDB" id="A0A9N8ZCF8"/>
<feature type="non-terminal residue" evidence="1">
    <location>
        <position position="94"/>
    </location>
</feature>
<accession>A0A9N8ZCF8</accession>
<keyword evidence="2" id="KW-1185">Reference proteome</keyword>
<organism evidence="1 2">
    <name type="scientific">Funneliformis mosseae</name>
    <name type="common">Endomycorrhizal fungus</name>
    <name type="synonym">Glomus mosseae</name>
    <dbReference type="NCBI Taxonomy" id="27381"/>
    <lineage>
        <taxon>Eukaryota</taxon>
        <taxon>Fungi</taxon>
        <taxon>Fungi incertae sedis</taxon>
        <taxon>Mucoromycota</taxon>
        <taxon>Glomeromycotina</taxon>
        <taxon>Glomeromycetes</taxon>
        <taxon>Glomerales</taxon>
        <taxon>Glomeraceae</taxon>
        <taxon>Funneliformis</taxon>
    </lineage>
</organism>
<protein>
    <submittedName>
        <fullName evidence="1">4940_t:CDS:1</fullName>
    </submittedName>
</protein>
<evidence type="ECO:0000313" key="1">
    <source>
        <dbReference type="EMBL" id="CAG8490464.1"/>
    </source>
</evidence>
<sequence>MLQVGQECDSFFSGPPSWQPKKYLDVLNLLGLPSTLKFFRHRGAPFQSITGFGDIHCNGPIIQIYQTNIPAAAMFQGCATNLINGFNLDHWLLE</sequence>
<gene>
    <name evidence="1" type="ORF">FMOSSE_LOCUS3502</name>
</gene>
<name>A0A9N8ZCF8_FUNMO</name>
<comment type="caution">
    <text evidence="1">The sequence shown here is derived from an EMBL/GenBank/DDBJ whole genome shotgun (WGS) entry which is preliminary data.</text>
</comment>
<proteinExistence type="predicted"/>
<reference evidence="1" key="1">
    <citation type="submission" date="2021-06" db="EMBL/GenBank/DDBJ databases">
        <authorList>
            <person name="Kallberg Y."/>
            <person name="Tangrot J."/>
            <person name="Rosling A."/>
        </authorList>
    </citation>
    <scope>NUCLEOTIDE SEQUENCE</scope>
    <source>
        <strain evidence="1">87-6 pot B 2015</strain>
    </source>
</reference>
<dbReference type="Proteomes" id="UP000789375">
    <property type="component" value="Unassembled WGS sequence"/>
</dbReference>
<dbReference type="EMBL" id="CAJVPP010000528">
    <property type="protein sequence ID" value="CAG8490464.1"/>
    <property type="molecule type" value="Genomic_DNA"/>
</dbReference>
<evidence type="ECO:0000313" key="2">
    <source>
        <dbReference type="Proteomes" id="UP000789375"/>
    </source>
</evidence>